<keyword evidence="10" id="KW-1185">Reference proteome</keyword>
<organism evidence="9 10">
    <name type="scientific">Hymenobacter lapidarius</name>
    <dbReference type="NCBI Taxonomy" id="1908237"/>
    <lineage>
        <taxon>Bacteria</taxon>
        <taxon>Pseudomonadati</taxon>
        <taxon>Bacteroidota</taxon>
        <taxon>Cytophagia</taxon>
        <taxon>Cytophagales</taxon>
        <taxon>Hymenobacteraceae</taxon>
        <taxon>Hymenobacter</taxon>
    </lineage>
</organism>
<evidence type="ECO:0000313" key="9">
    <source>
        <dbReference type="EMBL" id="OGX84003.1"/>
    </source>
</evidence>
<evidence type="ECO:0000256" key="3">
    <source>
        <dbReference type="ARBA" id="ARBA00022676"/>
    </source>
</evidence>
<dbReference type="GO" id="GO:0005886">
    <property type="term" value="C:plasma membrane"/>
    <property type="evidence" value="ECO:0007669"/>
    <property type="project" value="UniProtKB-SubCell"/>
</dbReference>
<name>A0A1G1SZF0_9BACT</name>
<feature type="transmembrane region" description="Helical" evidence="8">
    <location>
        <begin position="126"/>
        <end position="143"/>
    </location>
</feature>
<protein>
    <recommendedName>
        <fullName evidence="11">Glycosyltransferase RgtA/B/C/D-like domain-containing protein</fullName>
    </recommendedName>
</protein>
<keyword evidence="3" id="KW-0328">Glycosyltransferase</keyword>
<evidence type="ECO:0000256" key="6">
    <source>
        <dbReference type="ARBA" id="ARBA00022989"/>
    </source>
</evidence>
<feature type="transmembrane region" description="Helical" evidence="8">
    <location>
        <begin position="9"/>
        <end position="31"/>
    </location>
</feature>
<evidence type="ECO:0000256" key="5">
    <source>
        <dbReference type="ARBA" id="ARBA00022692"/>
    </source>
</evidence>
<dbReference type="GO" id="GO:0009103">
    <property type="term" value="P:lipopolysaccharide biosynthetic process"/>
    <property type="evidence" value="ECO:0007669"/>
    <property type="project" value="UniProtKB-ARBA"/>
</dbReference>
<dbReference type="AlphaFoldDB" id="A0A1G1SZF0"/>
<accession>A0A1G1SZF0</accession>
<dbReference type="EMBL" id="MDZB01000125">
    <property type="protein sequence ID" value="OGX84003.1"/>
    <property type="molecule type" value="Genomic_DNA"/>
</dbReference>
<feature type="transmembrane region" description="Helical" evidence="8">
    <location>
        <begin position="172"/>
        <end position="191"/>
    </location>
</feature>
<feature type="transmembrane region" description="Helical" evidence="8">
    <location>
        <begin position="357"/>
        <end position="376"/>
    </location>
</feature>
<feature type="transmembrane region" description="Helical" evidence="8">
    <location>
        <begin position="396"/>
        <end position="419"/>
    </location>
</feature>
<evidence type="ECO:0000256" key="1">
    <source>
        <dbReference type="ARBA" id="ARBA00004651"/>
    </source>
</evidence>
<evidence type="ECO:0000313" key="10">
    <source>
        <dbReference type="Proteomes" id="UP000176294"/>
    </source>
</evidence>
<evidence type="ECO:0000256" key="4">
    <source>
        <dbReference type="ARBA" id="ARBA00022679"/>
    </source>
</evidence>
<proteinExistence type="predicted"/>
<feature type="transmembrane region" description="Helical" evidence="8">
    <location>
        <begin position="92"/>
        <end position="114"/>
    </location>
</feature>
<gene>
    <name evidence="9" type="ORF">BEN47_17010</name>
</gene>
<evidence type="ECO:0000256" key="2">
    <source>
        <dbReference type="ARBA" id="ARBA00022475"/>
    </source>
</evidence>
<reference evidence="9 10" key="1">
    <citation type="submission" date="2016-08" db="EMBL/GenBank/DDBJ databases">
        <title>Hymenobacter coccineus sp. nov., Hymenobacter lapidarius sp. nov. and Hymenobacter glacialis sp. nov., isolated from Antarctic soil.</title>
        <authorList>
            <person name="Sedlacek I."/>
            <person name="Kralova S."/>
            <person name="Kyrova K."/>
            <person name="Maslanova I."/>
            <person name="Stankova E."/>
            <person name="Vrbovska V."/>
            <person name="Nemec M."/>
            <person name="Bartak M."/>
            <person name="Svec P."/>
            <person name="Busse H.-J."/>
            <person name="Pantucek R."/>
        </authorList>
    </citation>
    <scope>NUCLEOTIDE SEQUENCE [LARGE SCALE GENOMIC DNA]</scope>
    <source>
        <strain evidence="9 10">CCM 8643</strain>
    </source>
</reference>
<feature type="transmembrane region" description="Helical" evidence="8">
    <location>
        <begin position="211"/>
        <end position="230"/>
    </location>
</feature>
<keyword evidence="7 8" id="KW-0472">Membrane</keyword>
<keyword evidence="6 8" id="KW-1133">Transmembrane helix</keyword>
<keyword evidence="2" id="KW-1003">Cell membrane</keyword>
<sequence>MGSQRVPGWVWTTLIGVHLAAVAWSCTTGAWDFPDSDRYLQAAENLWREGVLYARPWPRELPSGQAVQEFTIRPVGYPLALLVLGGLLKVPFLALLFQNLLSLLNLGLVLRWWARTVRPQRQCWKWAVVLVLLFPAQLIYANAVMSEMLLQTMVVGIFWGGMWAVESPKPKYMAGVAAATVLALLLKPVFYPMALVVAGAGTVLAWRQKEMRLAAIAGIPMLVAGLYLGWNMQRTGYLHFSSIAEINLLHYNAAGVVRQVSGPEAEEAWVAAVLKDANQQVGFAERQLLIRTRALVVISEHPVVYARQHMQGMGAVFFDPGRFDISQFLGVAPPPDGGLLGQIRNGGFFRALTRLPIAMLALLGAVLVANLARMALAVRGFLLLGNRASLLRNGRWIAAGLLFYVALLTGPLGAARFLVPVWPLLLGLALVGLKAPGVPQPQQRAPMGED</sequence>
<dbReference type="Proteomes" id="UP000176294">
    <property type="component" value="Unassembled WGS sequence"/>
</dbReference>
<comment type="subcellular location">
    <subcellularLocation>
        <location evidence="1">Cell membrane</location>
        <topology evidence="1">Multi-pass membrane protein</topology>
    </subcellularLocation>
</comment>
<dbReference type="GO" id="GO:0016763">
    <property type="term" value="F:pentosyltransferase activity"/>
    <property type="evidence" value="ECO:0007669"/>
    <property type="project" value="TreeGrafter"/>
</dbReference>
<keyword evidence="5 8" id="KW-0812">Transmembrane</keyword>
<dbReference type="PANTHER" id="PTHR33908">
    <property type="entry name" value="MANNOSYLTRANSFERASE YKCB-RELATED"/>
    <property type="match status" value="1"/>
</dbReference>
<evidence type="ECO:0000256" key="8">
    <source>
        <dbReference type="SAM" id="Phobius"/>
    </source>
</evidence>
<comment type="caution">
    <text evidence="9">The sequence shown here is derived from an EMBL/GenBank/DDBJ whole genome shotgun (WGS) entry which is preliminary data.</text>
</comment>
<evidence type="ECO:0008006" key="11">
    <source>
        <dbReference type="Google" id="ProtNLM"/>
    </source>
</evidence>
<keyword evidence="4" id="KW-0808">Transferase</keyword>
<dbReference type="PANTHER" id="PTHR33908:SF11">
    <property type="entry name" value="MEMBRANE PROTEIN"/>
    <property type="match status" value="1"/>
</dbReference>
<dbReference type="InterPro" id="IPR050297">
    <property type="entry name" value="LipidA_mod_glycosyltrf_83"/>
</dbReference>
<evidence type="ECO:0000256" key="7">
    <source>
        <dbReference type="ARBA" id="ARBA00023136"/>
    </source>
</evidence>